<feature type="region of interest" description="Disordered" evidence="1">
    <location>
        <begin position="1"/>
        <end position="32"/>
    </location>
</feature>
<protein>
    <recommendedName>
        <fullName evidence="4">Aminotransferase-like plant mobile domain-containing protein</fullName>
    </recommendedName>
</protein>
<proteinExistence type="predicted"/>
<evidence type="ECO:0000313" key="3">
    <source>
        <dbReference type="Proteomes" id="UP001415857"/>
    </source>
</evidence>
<dbReference type="Proteomes" id="UP001415857">
    <property type="component" value="Unassembled WGS sequence"/>
</dbReference>
<dbReference type="EMBL" id="JBBPBK010000009">
    <property type="protein sequence ID" value="KAK9278421.1"/>
    <property type="molecule type" value="Genomic_DNA"/>
</dbReference>
<keyword evidence="3" id="KW-1185">Reference proteome</keyword>
<evidence type="ECO:0000313" key="2">
    <source>
        <dbReference type="EMBL" id="KAK9278421.1"/>
    </source>
</evidence>
<evidence type="ECO:0000256" key="1">
    <source>
        <dbReference type="SAM" id="MobiDB-lite"/>
    </source>
</evidence>
<name>A0AAP0RI33_LIQFO</name>
<evidence type="ECO:0008006" key="4">
    <source>
        <dbReference type="Google" id="ProtNLM"/>
    </source>
</evidence>
<accession>A0AAP0RI33</accession>
<organism evidence="2 3">
    <name type="scientific">Liquidambar formosana</name>
    <name type="common">Formosan gum</name>
    <dbReference type="NCBI Taxonomy" id="63359"/>
    <lineage>
        <taxon>Eukaryota</taxon>
        <taxon>Viridiplantae</taxon>
        <taxon>Streptophyta</taxon>
        <taxon>Embryophyta</taxon>
        <taxon>Tracheophyta</taxon>
        <taxon>Spermatophyta</taxon>
        <taxon>Magnoliopsida</taxon>
        <taxon>eudicotyledons</taxon>
        <taxon>Gunneridae</taxon>
        <taxon>Pentapetalae</taxon>
        <taxon>Saxifragales</taxon>
        <taxon>Altingiaceae</taxon>
        <taxon>Liquidambar</taxon>
    </lineage>
</organism>
<reference evidence="2 3" key="1">
    <citation type="journal article" date="2024" name="Plant J.">
        <title>Genome sequences and population genomics reveal climatic adaptation and genomic divergence between two closely related sweetgum species.</title>
        <authorList>
            <person name="Xu W.Q."/>
            <person name="Ren C.Q."/>
            <person name="Zhang X.Y."/>
            <person name="Comes H.P."/>
            <person name="Liu X.H."/>
            <person name="Li Y.G."/>
            <person name="Kettle C.J."/>
            <person name="Jalonen R."/>
            <person name="Gaisberger H."/>
            <person name="Ma Y.Z."/>
            <person name="Qiu Y.X."/>
        </authorList>
    </citation>
    <scope>NUCLEOTIDE SEQUENCE [LARGE SCALE GENOMIC DNA]</scope>
    <source>
        <strain evidence="2">Hangzhou</strain>
    </source>
</reference>
<sequence>MAPKRQRTSAKASTSGAAPARDPDELGRPTIQRWRPQPRLRRSEGGILLRPTEHASHLAVLGRLPKLPVTRGGVVNAKAGWARLTAETRALVTGAGFRTVISGLVDDSDRAFVHCMAERWWDTTHTFHIAGRELTLTSYDFYRLTGLRMDGLPLPFDHEESERERLSQELLGIEYDSASIFILDGGPASSVGRRRCMAM</sequence>
<gene>
    <name evidence="2" type="ORF">L1049_027986</name>
</gene>
<comment type="caution">
    <text evidence="2">The sequence shown here is derived from an EMBL/GenBank/DDBJ whole genome shotgun (WGS) entry which is preliminary data.</text>
</comment>
<dbReference type="AlphaFoldDB" id="A0AAP0RI33"/>